<reference evidence="1" key="1">
    <citation type="submission" date="2023-04" db="EMBL/GenBank/DDBJ databases">
        <title>Phytophthora fragariaefolia NBRC 109709.</title>
        <authorList>
            <person name="Ichikawa N."/>
            <person name="Sato H."/>
            <person name="Tonouchi N."/>
        </authorList>
    </citation>
    <scope>NUCLEOTIDE SEQUENCE</scope>
    <source>
        <strain evidence="1">NBRC 109709</strain>
    </source>
</reference>
<dbReference type="PANTHER" id="PTHR13510:SF44">
    <property type="entry name" value="RABENOSYN-5"/>
    <property type="match status" value="1"/>
</dbReference>
<dbReference type="OrthoDB" id="109483at2759"/>
<proteinExistence type="predicted"/>
<dbReference type="InterPro" id="IPR052727">
    <property type="entry name" value="Rab4/Rab5_effector"/>
</dbReference>
<dbReference type="AlphaFoldDB" id="A0A9W6U3C2"/>
<name>A0A9W6U3C2_9STRA</name>
<comment type="caution">
    <text evidence="1">The sequence shown here is derived from an EMBL/GenBank/DDBJ whole genome shotgun (WGS) entry which is preliminary data.</text>
</comment>
<evidence type="ECO:0000313" key="1">
    <source>
        <dbReference type="EMBL" id="GMF28005.1"/>
    </source>
</evidence>
<gene>
    <name evidence="1" type="ORF">Pfra01_000569600</name>
</gene>
<organism evidence="1 2">
    <name type="scientific">Phytophthora fragariaefolia</name>
    <dbReference type="NCBI Taxonomy" id="1490495"/>
    <lineage>
        <taxon>Eukaryota</taxon>
        <taxon>Sar</taxon>
        <taxon>Stramenopiles</taxon>
        <taxon>Oomycota</taxon>
        <taxon>Peronosporomycetes</taxon>
        <taxon>Peronosporales</taxon>
        <taxon>Peronosporaceae</taxon>
        <taxon>Phytophthora</taxon>
    </lineage>
</organism>
<keyword evidence="2" id="KW-1185">Reference proteome</keyword>
<evidence type="ECO:0000313" key="2">
    <source>
        <dbReference type="Proteomes" id="UP001165121"/>
    </source>
</evidence>
<protein>
    <submittedName>
        <fullName evidence="1">Unnamed protein product</fullName>
    </submittedName>
</protein>
<dbReference type="PANTHER" id="PTHR13510">
    <property type="entry name" value="FYVE-FINGER-CONTAINING RAB5 EFFECTOR PROTEIN RABENOSYN-5-RELATED"/>
    <property type="match status" value="1"/>
</dbReference>
<accession>A0A9W6U3C2</accession>
<dbReference type="Proteomes" id="UP001165121">
    <property type="component" value="Unassembled WGS sequence"/>
</dbReference>
<sequence>MIKLTSADKEYCRDITLKVLDRTLHDYAETASWASGSGTRHSDVEHDGWKKLRSQDNVSMYAGQAVDSSLRGGGWRHPVAVVAVGRMCCSLHDVLYSLVVSDPAEIKLRAVLMSQKVEDDVEIAAINTRSTLQPFQFMGVTRYLINQGCLHRPQEYVLVTAIGEVFTSCGEHLGYEIIQSVPSSRWSVSSTATRKRIIQARVLRKLPDDSVGVYYKVVVDSSSFMPDTVVQVSLWHDILNFWKMAPRCADSKNICYCIEHAQYLNLPAQHSPCISADPFNCGVCDSPLLKCRRRSLGDLASAVVHGISGPTPAQAYRCVLCSLWLCSKSQCRVVHQIARIDRQTLDVNRQKGVLCATCVDIMRMKSSAEIARRGLQEIHNMFDGNATPYAGSCEKGRASQAKVNPGSQE</sequence>
<dbReference type="EMBL" id="BSXT01000458">
    <property type="protein sequence ID" value="GMF28005.1"/>
    <property type="molecule type" value="Genomic_DNA"/>
</dbReference>